<dbReference type="InterPro" id="IPR003141">
    <property type="entry name" value="Pol/His_phosphatase_N"/>
</dbReference>
<protein>
    <submittedName>
        <fullName evidence="2">Putative hydrolase</fullName>
    </submittedName>
</protein>
<gene>
    <name evidence="2" type="ORF">SAMN02745229_02009</name>
</gene>
<dbReference type="PANTHER" id="PTHR36928">
    <property type="entry name" value="PHOSPHATASE YCDX-RELATED"/>
    <property type="match status" value="1"/>
</dbReference>
<evidence type="ECO:0000259" key="1">
    <source>
        <dbReference type="SMART" id="SM00481"/>
    </source>
</evidence>
<feature type="domain" description="Polymerase/histidinol phosphatase N-terminal" evidence="1">
    <location>
        <begin position="5"/>
        <end position="84"/>
    </location>
</feature>
<dbReference type="OrthoDB" id="9808747at2"/>
<organism evidence="2 3">
    <name type="scientific">Butyrivibrio fibrisolvens DSM 3071</name>
    <dbReference type="NCBI Taxonomy" id="1121131"/>
    <lineage>
        <taxon>Bacteria</taxon>
        <taxon>Bacillati</taxon>
        <taxon>Bacillota</taxon>
        <taxon>Clostridia</taxon>
        <taxon>Lachnospirales</taxon>
        <taxon>Lachnospiraceae</taxon>
        <taxon>Butyrivibrio</taxon>
    </lineage>
</organism>
<dbReference type="GO" id="GO:0042578">
    <property type="term" value="F:phosphoric ester hydrolase activity"/>
    <property type="evidence" value="ECO:0007669"/>
    <property type="project" value="TreeGrafter"/>
</dbReference>
<dbReference type="InterPro" id="IPR016195">
    <property type="entry name" value="Pol/histidinol_Pase-like"/>
</dbReference>
<dbReference type="InterPro" id="IPR050243">
    <property type="entry name" value="PHP_phosphatase"/>
</dbReference>
<dbReference type="GO" id="GO:0005829">
    <property type="term" value="C:cytosol"/>
    <property type="evidence" value="ECO:0007669"/>
    <property type="project" value="TreeGrafter"/>
</dbReference>
<dbReference type="SMART" id="SM00481">
    <property type="entry name" value="POLIIIAc"/>
    <property type="match status" value="1"/>
</dbReference>
<keyword evidence="3" id="KW-1185">Reference proteome</keyword>
<dbReference type="CDD" id="cd07437">
    <property type="entry name" value="PHP_HisPPase_Ycdx_like"/>
    <property type="match status" value="1"/>
</dbReference>
<evidence type="ECO:0000313" key="2">
    <source>
        <dbReference type="EMBL" id="SHI20117.1"/>
    </source>
</evidence>
<dbReference type="RefSeq" id="WP_073387434.1">
    <property type="nucleotide sequence ID" value="NZ_FQXK01000016.1"/>
</dbReference>
<dbReference type="SUPFAM" id="SSF89550">
    <property type="entry name" value="PHP domain-like"/>
    <property type="match status" value="1"/>
</dbReference>
<proteinExistence type="predicted"/>
<dbReference type="InterPro" id="IPR004013">
    <property type="entry name" value="PHP_dom"/>
</dbReference>
<accession>A0A1M5Z788</accession>
<dbReference type="GeneID" id="89508205"/>
<name>A0A1M5Z788_BUTFI</name>
<evidence type="ECO:0000313" key="3">
    <source>
        <dbReference type="Proteomes" id="UP000184278"/>
    </source>
</evidence>
<reference evidence="3" key="1">
    <citation type="submission" date="2016-11" db="EMBL/GenBank/DDBJ databases">
        <authorList>
            <person name="Varghese N."/>
            <person name="Submissions S."/>
        </authorList>
    </citation>
    <scope>NUCLEOTIDE SEQUENCE [LARGE SCALE GENOMIC DNA]</scope>
    <source>
        <strain evidence="3">DSM 3071</strain>
    </source>
</reference>
<keyword evidence="2" id="KW-0378">Hydrolase</keyword>
<dbReference type="AlphaFoldDB" id="A0A1M5Z788"/>
<sequence>MELRTDLHTHTLYSRHAYSTIEENVRAGREQGLELLGTTDHFSSMLYSDYMDNKHYQYFYNMNCWPREWYGVKLLRGCEVDIVDLEGNLFGHDINPAKGIIDKNINEADSLFGRVTRRLDYLIASVHMTDFAAKASKSRITDMYIKALSNSRVIILGHIGRTGLDFDIDSVVTAARDMHKLIEINEHSFGWDDSIYDRCKQILVRCAELNVPICVSTDAHISYDVGRFDNCHKLLESVDFPQELVANRNAKSFFCYMSRSLEKD</sequence>
<dbReference type="STRING" id="1121131.SAMN02745229_02009"/>
<dbReference type="EMBL" id="FQXK01000016">
    <property type="protein sequence ID" value="SHI20117.1"/>
    <property type="molecule type" value="Genomic_DNA"/>
</dbReference>
<dbReference type="PANTHER" id="PTHR36928:SF1">
    <property type="entry name" value="PHOSPHATASE YCDX-RELATED"/>
    <property type="match status" value="1"/>
</dbReference>
<dbReference type="Pfam" id="PF02811">
    <property type="entry name" value="PHP"/>
    <property type="match status" value="1"/>
</dbReference>
<dbReference type="Gene3D" id="3.20.20.140">
    <property type="entry name" value="Metal-dependent hydrolases"/>
    <property type="match status" value="1"/>
</dbReference>
<dbReference type="Proteomes" id="UP000184278">
    <property type="component" value="Unassembled WGS sequence"/>
</dbReference>
<dbReference type="GO" id="GO:0008270">
    <property type="term" value="F:zinc ion binding"/>
    <property type="evidence" value="ECO:0007669"/>
    <property type="project" value="TreeGrafter"/>
</dbReference>